<keyword evidence="1" id="KW-0732">Signal</keyword>
<proteinExistence type="predicted"/>
<feature type="signal peptide" evidence="1">
    <location>
        <begin position="1"/>
        <end position="20"/>
    </location>
</feature>
<protein>
    <recommendedName>
        <fullName evidence="4">SHOCT domain-containing protein</fullName>
    </recommendedName>
</protein>
<evidence type="ECO:0000313" key="2">
    <source>
        <dbReference type="EMBL" id="PSB36560.1"/>
    </source>
</evidence>
<organism evidence="2 3">
    <name type="scientific">Aphanothece cf. minutissima CCALA 015</name>
    <dbReference type="NCBI Taxonomy" id="2107695"/>
    <lineage>
        <taxon>Bacteria</taxon>
        <taxon>Bacillati</taxon>
        <taxon>Cyanobacteriota</taxon>
        <taxon>Cyanophyceae</taxon>
        <taxon>Oscillatoriophycideae</taxon>
        <taxon>Chroococcales</taxon>
        <taxon>Aphanothecaceae</taxon>
        <taxon>Aphanothece</taxon>
    </lineage>
</organism>
<evidence type="ECO:0000313" key="3">
    <source>
        <dbReference type="Proteomes" id="UP000238218"/>
    </source>
</evidence>
<evidence type="ECO:0008006" key="4">
    <source>
        <dbReference type="Google" id="ProtNLM"/>
    </source>
</evidence>
<feature type="chain" id="PRO_5046797622" description="SHOCT domain-containing protein" evidence="1">
    <location>
        <begin position="21"/>
        <end position="193"/>
    </location>
</feature>
<dbReference type="EMBL" id="PVWP01000009">
    <property type="protein sequence ID" value="PSB36560.1"/>
    <property type="molecule type" value="Genomic_DNA"/>
</dbReference>
<keyword evidence="3" id="KW-1185">Reference proteome</keyword>
<comment type="caution">
    <text evidence="2">The sequence shown here is derived from an EMBL/GenBank/DDBJ whole genome shotgun (WGS) entry which is preliminary data.</text>
</comment>
<name>A0ABX5F5J2_9CHRO</name>
<dbReference type="Proteomes" id="UP000238218">
    <property type="component" value="Unassembled WGS sequence"/>
</dbReference>
<accession>A0ABX5F5J2</accession>
<gene>
    <name evidence="2" type="ORF">C7B81_13395</name>
</gene>
<evidence type="ECO:0000256" key="1">
    <source>
        <dbReference type="SAM" id="SignalP"/>
    </source>
</evidence>
<sequence>MRRHSLRTVHLAGLFALAGAGSGLPVAIAPTQAQIYLSPNQGNTQRSRVSIDLGGGIRCSSDGGSVPSLSISAGAYPDQWGAANEVIVTPNATGNVGNRSSLLALMSVTLPLAKTNQNFDCTSLLKDAQIKARIENLRQLVDEDVISESQYRKALLKLFGPLSEELGGLVPAPTGGSTVVIPPAAGEVPIGPR</sequence>
<reference evidence="2 3" key="1">
    <citation type="submission" date="2018-03" db="EMBL/GenBank/DDBJ databases">
        <title>The ancient ancestry and fast evolution of plastids.</title>
        <authorList>
            <person name="Moore K.R."/>
            <person name="Magnabosco C."/>
            <person name="Momper L."/>
            <person name="Gold D.A."/>
            <person name="Bosak T."/>
            <person name="Fournier G.P."/>
        </authorList>
    </citation>
    <scope>NUCLEOTIDE SEQUENCE [LARGE SCALE GENOMIC DNA]</scope>
    <source>
        <strain evidence="2 3">CCALA 015</strain>
    </source>
</reference>